<feature type="transmembrane region" description="Helical" evidence="1">
    <location>
        <begin position="302"/>
        <end position="324"/>
    </location>
</feature>
<reference evidence="2" key="1">
    <citation type="submission" date="2021-01" db="EMBL/GenBank/DDBJ databases">
        <authorList>
            <consortium name="Genoscope - CEA"/>
            <person name="William W."/>
        </authorList>
    </citation>
    <scope>NUCLEOTIDE SEQUENCE</scope>
</reference>
<comment type="caution">
    <text evidence="2">The sequence shown here is derived from an EMBL/GenBank/DDBJ whole genome shotgun (WGS) entry which is preliminary data.</text>
</comment>
<dbReference type="AlphaFoldDB" id="A0A8S1NG36"/>
<dbReference type="Proteomes" id="UP000688137">
    <property type="component" value="Unassembled WGS sequence"/>
</dbReference>
<feature type="transmembrane region" description="Helical" evidence="1">
    <location>
        <begin position="222"/>
        <end position="242"/>
    </location>
</feature>
<dbReference type="EMBL" id="CAJJDM010000090">
    <property type="protein sequence ID" value="CAD8091032.1"/>
    <property type="molecule type" value="Genomic_DNA"/>
</dbReference>
<gene>
    <name evidence="2" type="ORF">PPRIM_AZ9-3.1.T0870096</name>
</gene>
<evidence type="ECO:0000313" key="3">
    <source>
        <dbReference type="Proteomes" id="UP000688137"/>
    </source>
</evidence>
<protein>
    <recommendedName>
        <fullName evidence="4">Transmembrane protein</fullName>
    </recommendedName>
</protein>
<keyword evidence="3" id="KW-1185">Reference proteome</keyword>
<evidence type="ECO:0000256" key="1">
    <source>
        <dbReference type="SAM" id="Phobius"/>
    </source>
</evidence>
<feature type="transmembrane region" description="Helical" evidence="1">
    <location>
        <begin position="336"/>
        <end position="355"/>
    </location>
</feature>
<keyword evidence="1" id="KW-0472">Membrane</keyword>
<feature type="transmembrane region" description="Helical" evidence="1">
    <location>
        <begin position="188"/>
        <end position="210"/>
    </location>
</feature>
<feature type="transmembrane region" description="Helical" evidence="1">
    <location>
        <begin position="150"/>
        <end position="168"/>
    </location>
</feature>
<sequence length="378" mass="44987">MKNNEQIGFENVVLKTSPENETVIELEFQQTQSETQLDQILEEQMFNEKLKQCEQKRIEKLQRIPKEFQDRLPTIREIADISNSQLHITQNQKEYTEQSNTLVQNDNQKMKKVKQRTQKKNKFEQQLMYYSSINISQYYVDKSIDCRWKLLFTYYIIIIGTNITLNLIELIRYQQSFCRLQGLDHSLIYINQIAYIACKVGILNIIYQEFTNTLPIKVKVPLLNQVVFSCIFPILSMPLYIFDFVQCQYRIKIFTLDQSLKLLNLIDWLILSLLILIIIIQSCCRIQISSQVLQKVMKYMKIAYYISLIIVHCISIIMVIGQSFDNIMPAMIMENYYFIFSVVLMCYLSIQKYFFHKIPFQQNSYYLENDTNQMSLKS</sequence>
<evidence type="ECO:0000313" key="2">
    <source>
        <dbReference type="EMBL" id="CAD8091032.1"/>
    </source>
</evidence>
<organism evidence="2 3">
    <name type="scientific">Paramecium primaurelia</name>
    <dbReference type="NCBI Taxonomy" id="5886"/>
    <lineage>
        <taxon>Eukaryota</taxon>
        <taxon>Sar</taxon>
        <taxon>Alveolata</taxon>
        <taxon>Ciliophora</taxon>
        <taxon>Intramacronucleata</taxon>
        <taxon>Oligohymenophorea</taxon>
        <taxon>Peniculida</taxon>
        <taxon>Parameciidae</taxon>
        <taxon>Paramecium</taxon>
    </lineage>
</organism>
<feature type="transmembrane region" description="Helical" evidence="1">
    <location>
        <begin position="262"/>
        <end position="281"/>
    </location>
</feature>
<dbReference type="OMA" id="YINQIAY"/>
<name>A0A8S1NG36_PARPR</name>
<proteinExistence type="predicted"/>
<keyword evidence="1" id="KW-1133">Transmembrane helix</keyword>
<accession>A0A8S1NG36</accession>
<evidence type="ECO:0008006" key="4">
    <source>
        <dbReference type="Google" id="ProtNLM"/>
    </source>
</evidence>
<keyword evidence="1" id="KW-0812">Transmembrane</keyword>